<reference evidence="3 4" key="1">
    <citation type="submission" date="2023-10" db="EMBL/GenBank/DDBJ databases">
        <title>Characterization of rhizosphere-enriched actinobacteria from wheat plants lab-grown on chernevaya soil.</title>
        <authorList>
            <person name="Tikhonova E.N."/>
            <person name="Konopkin A."/>
            <person name="Kravchenko I.K."/>
        </authorList>
    </citation>
    <scope>NUCLEOTIDE SEQUENCE [LARGE SCALE GENOMIC DNA]</scope>
    <source>
        <strain evidence="3 4">RR29</strain>
    </source>
</reference>
<dbReference type="SMART" id="SM00458">
    <property type="entry name" value="RICIN"/>
    <property type="match status" value="1"/>
</dbReference>
<dbReference type="Pfam" id="PF00652">
    <property type="entry name" value="Ricin_B_lectin"/>
    <property type="match status" value="1"/>
</dbReference>
<evidence type="ECO:0000256" key="1">
    <source>
        <dbReference type="SAM" id="SignalP"/>
    </source>
</evidence>
<dbReference type="InterPro" id="IPR035992">
    <property type="entry name" value="Ricin_B-like_lectins"/>
</dbReference>
<dbReference type="RefSeq" id="WP_266859868.1">
    <property type="nucleotide sequence ID" value="NZ_JAPEMW010000001.1"/>
</dbReference>
<proteinExistence type="predicted"/>
<dbReference type="Proteomes" id="UP001187346">
    <property type="component" value="Unassembled WGS sequence"/>
</dbReference>
<gene>
    <name evidence="3" type="ORF">R5A26_20330</name>
</gene>
<keyword evidence="4" id="KW-1185">Reference proteome</keyword>
<dbReference type="SUPFAM" id="SSF50370">
    <property type="entry name" value="Ricin B-like lectins"/>
    <property type="match status" value="1"/>
</dbReference>
<dbReference type="Gene3D" id="2.80.10.50">
    <property type="match status" value="2"/>
</dbReference>
<accession>A0ABU4FCH7</accession>
<dbReference type="CDD" id="cd00161">
    <property type="entry name" value="beta-trefoil_Ricin-like"/>
    <property type="match status" value="1"/>
</dbReference>
<feature type="domain" description="Ricin B lectin" evidence="2">
    <location>
        <begin position="34"/>
        <end position="168"/>
    </location>
</feature>
<evidence type="ECO:0000313" key="3">
    <source>
        <dbReference type="EMBL" id="MDV7218298.1"/>
    </source>
</evidence>
<dbReference type="EMBL" id="JAWMAJ010000063">
    <property type="protein sequence ID" value="MDV7218298.1"/>
    <property type="molecule type" value="Genomic_DNA"/>
</dbReference>
<feature type="chain" id="PRO_5045764595" evidence="1">
    <location>
        <begin position="30"/>
        <end position="168"/>
    </location>
</feature>
<dbReference type="InterPro" id="IPR000772">
    <property type="entry name" value="Ricin_B_lectin"/>
</dbReference>
<keyword evidence="1" id="KW-0732">Signal</keyword>
<name>A0ABU4FCH7_9ACTN</name>
<sequence length="168" mass="18043">MSLRRKLCQVLAVAASIGALLLTGTSAHAAGNWQGIRAFTSQKCLDVAGGSQDNFAPVVQFSCRGTDNQLWAAVYLDNGYYKFVSRNTGKCLDVNGTANGSLTQQLDCNATVSDEWLLQGAGVGLSYKFVNRVSGRCLDLPGGSLSDNTRIQVWDCVPGNTNQIWDFV</sequence>
<feature type="signal peptide" evidence="1">
    <location>
        <begin position="1"/>
        <end position="29"/>
    </location>
</feature>
<evidence type="ECO:0000259" key="2">
    <source>
        <dbReference type="SMART" id="SM00458"/>
    </source>
</evidence>
<dbReference type="PROSITE" id="PS50231">
    <property type="entry name" value="RICIN_B_LECTIN"/>
    <property type="match status" value="1"/>
</dbReference>
<organism evidence="3 4">
    <name type="scientific">Streptomyces prunicolor</name>
    <dbReference type="NCBI Taxonomy" id="67348"/>
    <lineage>
        <taxon>Bacteria</taxon>
        <taxon>Bacillati</taxon>
        <taxon>Actinomycetota</taxon>
        <taxon>Actinomycetes</taxon>
        <taxon>Kitasatosporales</taxon>
        <taxon>Streptomycetaceae</taxon>
        <taxon>Streptomyces</taxon>
    </lineage>
</organism>
<protein>
    <submittedName>
        <fullName evidence="3">RICIN domain-containing protein</fullName>
    </submittedName>
</protein>
<comment type="caution">
    <text evidence="3">The sequence shown here is derived from an EMBL/GenBank/DDBJ whole genome shotgun (WGS) entry which is preliminary data.</text>
</comment>
<evidence type="ECO:0000313" key="4">
    <source>
        <dbReference type="Proteomes" id="UP001187346"/>
    </source>
</evidence>